<keyword evidence="2" id="KW-1185">Reference proteome</keyword>
<evidence type="ECO:0000313" key="2">
    <source>
        <dbReference type="Proteomes" id="UP000267524"/>
    </source>
</evidence>
<reference evidence="1 2" key="1">
    <citation type="submission" date="2018-08" db="EMBL/GenBank/DDBJ databases">
        <title>Chryseobacterium nematophagum: a novel matrix digesting pathogen of nematodes.</title>
        <authorList>
            <person name="Page A."/>
            <person name="Roberts M."/>
            <person name="Felix M.-A."/>
            <person name="Weir W."/>
        </authorList>
    </citation>
    <scope>NUCLEOTIDE SEQUENCE [LARGE SCALE GENOMIC DNA]</scope>
    <source>
        <strain evidence="1 2">JUb275</strain>
    </source>
</reference>
<accession>A0A3M7LB85</accession>
<evidence type="ECO:0000313" key="1">
    <source>
        <dbReference type="EMBL" id="RMZ58716.1"/>
    </source>
</evidence>
<dbReference type="AlphaFoldDB" id="A0A3M7LB85"/>
<comment type="caution">
    <text evidence="1">The sequence shown here is derived from an EMBL/GenBank/DDBJ whole genome shotgun (WGS) entry which is preliminary data.</text>
</comment>
<dbReference type="EMBL" id="QWIV01000014">
    <property type="protein sequence ID" value="RMZ58716.1"/>
    <property type="molecule type" value="Genomic_DNA"/>
</dbReference>
<organism evidence="1 2">
    <name type="scientific">Chryseobacterium nematophagum</name>
    <dbReference type="NCBI Taxonomy" id="2305228"/>
    <lineage>
        <taxon>Bacteria</taxon>
        <taxon>Pseudomonadati</taxon>
        <taxon>Bacteroidota</taxon>
        <taxon>Flavobacteriia</taxon>
        <taxon>Flavobacteriales</taxon>
        <taxon>Weeksellaceae</taxon>
        <taxon>Chryseobacterium group</taxon>
        <taxon>Chryseobacterium</taxon>
    </lineage>
</organism>
<sequence length="83" mass="9902">MKSYSELKVYPINWETSKKSIVKDWIVRYGTIRIYTHGNKDIIYGPNREHISTSERFNKILMKKVLPEKITEKKCSKNRIDVL</sequence>
<protein>
    <submittedName>
        <fullName evidence="1">Uncharacterized protein</fullName>
    </submittedName>
</protein>
<proteinExistence type="predicted"/>
<dbReference type="RefSeq" id="WP_122547863.1">
    <property type="nucleotide sequence ID" value="NZ_QWIV01000014.1"/>
</dbReference>
<gene>
    <name evidence="1" type="ORF">D1632_14090</name>
</gene>
<name>A0A3M7LB85_9FLAO</name>
<dbReference type="Proteomes" id="UP000267524">
    <property type="component" value="Unassembled WGS sequence"/>
</dbReference>